<dbReference type="AlphaFoldDB" id="A0A1B7MKN5"/>
<keyword evidence="1" id="KW-0812">Transmembrane</keyword>
<keyword evidence="4" id="KW-1185">Reference proteome</keyword>
<keyword evidence="1" id="KW-0472">Membrane</keyword>
<evidence type="ECO:0000313" key="3">
    <source>
        <dbReference type="EMBL" id="OAX33166.1"/>
    </source>
</evidence>
<dbReference type="EMBL" id="KV448823">
    <property type="protein sequence ID" value="OAX33166.1"/>
    <property type="molecule type" value="Genomic_DNA"/>
</dbReference>
<dbReference type="OrthoDB" id="3038503at2759"/>
<evidence type="ECO:0000313" key="4">
    <source>
        <dbReference type="Proteomes" id="UP000092154"/>
    </source>
</evidence>
<dbReference type="InterPro" id="IPR045340">
    <property type="entry name" value="DUF6533"/>
</dbReference>
<dbReference type="InParanoid" id="A0A1B7MKN5"/>
<dbReference type="Pfam" id="PF20151">
    <property type="entry name" value="DUF6533"/>
    <property type="match status" value="1"/>
</dbReference>
<evidence type="ECO:0000259" key="2">
    <source>
        <dbReference type="Pfam" id="PF20151"/>
    </source>
</evidence>
<name>A0A1B7MKN5_9AGAM</name>
<feature type="transmembrane region" description="Helical" evidence="1">
    <location>
        <begin position="90"/>
        <end position="108"/>
    </location>
</feature>
<sequence length="164" mass="18211">MRTRTVPVTGPRRQDTKYSGYTLTVGNANANWYGYSGTHLHPRATNVTTLERSYNRLLGDQLIAVGAHKATIKDLMSSTSDIASLQVSDYLSLTAAVVVTYDFLLLIGCEVELVWKRPWSLMSTLYVVVRYLGLALAMSVFFLLRFSSSHTSTVWIHSGEASLT</sequence>
<accession>A0A1B7MKN5</accession>
<feature type="transmembrane region" description="Helical" evidence="1">
    <location>
        <begin position="128"/>
        <end position="146"/>
    </location>
</feature>
<feature type="domain" description="DUF6533" evidence="2">
    <location>
        <begin position="90"/>
        <end position="135"/>
    </location>
</feature>
<protein>
    <recommendedName>
        <fullName evidence="2">DUF6533 domain-containing protein</fullName>
    </recommendedName>
</protein>
<gene>
    <name evidence="3" type="ORF">K503DRAFT_548960</name>
</gene>
<evidence type="ECO:0000256" key="1">
    <source>
        <dbReference type="SAM" id="Phobius"/>
    </source>
</evidence>
<proteinExistence type="predicted"/>
<reference evidence="3 4" key="1">
    <citation type="submission" date="2016-06" db="EMBL/GenBank/DDBJ databases">
        <title>Comparative genomics of the ectomycorrhizal sister species Rhizopogon vinicolor and Rhizopogon vesiculosus (Basidiomycota: Boletales) reveals a divergence of the mating type B locus.</title>
        <authorList>
            <consortium name="DOE Joint Genome Institute"/>
            <person name="Mujic A.B."/>
            <person name="Kuo A."/>
            <person name="Tritt A."/>
            <person name="Lipzen A."/>
            <person name="Chen C."/>
            <person name="Johnson J."/>
            <person name="Sharma A."/>
            <person name="Barry K."/>
            <person name="Grigoriev I.V."/>
            <person name="Spatafora J.W."/>
        </authorList>
    </citation>
    <scope>NUCLEOTIDE SEQUENCE [LARGE SCALE GENOMIC DNA]</scope>
    <source>
        <strain evidence="3 4">AM-OR11-026</strain>
    </source>
</reference>
<organism evidence="3 4">
    <name type="scientific">Rhizopogon vinicolor AM-OR11-026</name>
    <dbReference type="NCBI Taxonomy" id="1314800"/>
    <lineage>
        <taxon>Eukaryota</taxon>
        <taxon>Fungi</taxon>
        <taxon>Dikarya</taxon>
        <taxon>Basidiomycota</taxon>
        <taxon>Agaricomycotina</taxon>
        <taxon>Agaricomycetes</taxon>
        <taxon>Agaricomycetidae</taxon>
        <taxon>Boletales</taxon>
        <taxon>Suillineae</taxon>
        <taxon>Rhizopogonaceae</taxon>
        <taxon>Rhizopogon</taxon>
    </lineage>
</organism>
<dbReference type="Proteomes" id="UP000092154">
    <property type="component" value="Unassembled WGS sequence"/>
</dbReference>
<keyword evidence="1" id="KW-1133">Transmembrane helix</keyword>